<evidence type="ECO:0000313" key="2">
    <source>
        <dbReference type="EMBL" id="KZS89635.1"/>
    </source>
</evidence>
<name>A0A164QGC5_9AGAM</name>
<evidence type="ECO:0000313" key="3">
    <source>
        <dbReference type="Proteomes" id="UP000076722"/>
    </source>
</evidence>
<dbReference type="AlphaFoldDB" id="A0A164QGC5"/>
<accession>A0A164QGC5</accession>
<protein>
    <submittedName>
        <fullName evidence="1">Uncharacterized protein</fullName>
    </submittedName>
</protein>
<dbReference type="Proteomes" id="UP000076722">
    <property type="component" value="Unassembled WGS sequence"/>
</dbReference>
<dbReference type="EMBL" id="KV419426">
    <property type="protein sequence ID" value="KZS89634.1"/>
    <property type="molecule type" value="Genomic_DNA"/>
</dbReference>
<reference evidence="1 3" key="1">
    <citation type="journal article" date="2016" name="Mol. Biol. Evol.">
        <title>Comparative Genomics of Early-Diverging Mushroom-Forming Fungi Provides Insights into the Origins of Lignocellulose Decay Capabilities.</title>
        <authorList>
            <person name="Nagy L.G."/>
            <person name="Riley R."/>
            <person name="Tritt A."/>
            <person name="Adam C."/>
            <person name="Daum C."/>
            <person name="Floudas D."/>
            <person name="Sun H."/>
            <person name="Yadav J.S."/>
            <person name="Pangilinan J."/>
            <person name="Larsson K.H."/>
            <person name="Matsuura K."/>
            <person name="Barry K."/>
            <person name="Labutti K."/>
            <person name="Kuo R."/>
            <person name="Ohm R.A."/>
            <person name="Bhattacharya S.S."/>
            <person name="Shirouzu T."/>
            <person name="Yoshinaga Y."/>
            <person name="Martin F.M."/>
            <person name="Grigoriev I.V."/>
            <person name="Hibbett D.S."/>
        </authorList>
    </citation>
    <scope>NUCLEOTIDE SEQUENCE [LARGE SCALE GENOMIC DNA]</scope>
    <source>
        <strain evidence="1 3">HHB9708</strain>
    </source>
</reference>
<dbReference type="EMBL" id="KV419426">
    <property type="protein sequence ID" value="KZS89635.1"/>
    <property type="molecule type" value="Genomic_DNA"/>
</dbReference>
<proteinExistence type="predicted"/>
<evidence type="ECO:0000313" key="1">
    <source>
        <dbReference type="EMBL" id="KZS89634.1"/>
    </source>
</evidence>
<organism evidence="1 3">
    <name type="scientific">Sistotremastrum niveocremeum HHB9708</name>
    <dbReference type="NCBI Taxonomy" id="1314777"/>
    <lineage>
        <taxon>Eukaryota</taxon>
        <taxon>Fungi</taxon>
        <taxon>Dikarya</taxon>
        <taxon>Basidiomycota</taxon>
        <taxon>Agaricomycotina</taxon>
        <taxon>Agaricomycetes</taxon>
        <taxon>Sistotremastrales</taxon>
        <taxon>Sistotremastraceae</taxon>
        <taxon>Sertulicium</taxon>
        <taxon>Sertulicium niveocremeum</taxon>
    </lineage>
</organism>
<gene>
    <name evidence="1" type="ORF">SISNIDRAFT_469153</name>
    <name evidence="2" type="ORF">SISNIDRAFT_469154</name>
</gene>
<keyword evidence="3" id="KW-1185">Reference proteome</keyword>
<sequence length="200" mass="21777">MSAKSKLKLASDLQRLSFLNPHQPVILSSRNSLSLPTLPFPQHRAAPRSHRCHQSLGPSVKFEFRYLVLVSVNVSATLTVPVLAKCLLCESPLPLLSRLGSGLQLSFRSIRHAAIIIHAASPLYNAQNPWYGGDTSIRGIVENSVEGYSGSHRELGPLGTGRGCHGNLYSTGMALGYGDRYECPRSSNSRMYSSAQPSME</sequence>